<evidence type="ECO:0000256" key="7">
    <source>
        <dbReference type="ARBA" id="ARBA00030776"/>
    </source>
</evidence>
<dbReference type="Gene3D" id="1.10.287.180">
    <property type="entry name" value="Transcription elongation factor, GreA/GreB, N-terminal domain"/>
    <property type="match status" value="1"/>
</dbReference>
<dbReference type="GO" id="GO:0032784">
    <property type="term" value="P:regulation of DNA-templated transcription elongation"/>
    <property type="evidence" value="ECO:0007669"/>
    <property type="project" value="InterPro"/>
</dbReference>
<dbReference type="InterPro" id="IPR023459">
    <property type="entry name" value="Tscrpt_elong_fac_GreA/B_fam"/>
</dbReference>
<evidence type="ECO:0000313" key="10">
    <source>
        <dbReference type="EMBL" id="VAW09036.1"/>
    </source>
</evidence>
<dbReference type="Pfam" id="PF01272">
    <property type="entry name" value="GreA_GreB"/>
    <property type="match status" value="1"/>
</dbReference>
<feature type="domain" description="Transcription elongation factor GreA/GreB C-terminal" evidence="8">
    <location>
        <begin position="83"/>
        <end position="155"/>
    </location>
</feature>
<keyword evidence="10" id="KW-0251">Elongation factor</keyword>
<dbReference type="SUPFAM" id="SSF46557">
    <property type="entry name" value="GreA transcript cleavage protein, N-terminal domain"/>
    <property type="match status" value="1"/>
</dbReference>
<evidence type="ECO:0000259" key="9">
    <source>
        <dbReference type="Pfam" id="PF03449"/>
    </source>
</evidence>
<accession>A0A3B0TPQ6</accession>
<feature type="domain" description="Transcription elongation factor GreA/GreB N-terminal" evidence="9">
    <location>
        <begin position="8"/>
        <end position="77"/>
    </location>
</feature>
<dbReference type="InterPro" id="IPR001437">
    <property type="entry name" value="Tscrpt_elong_fac_GreA/B_C"/>
</dbReference>
<dbReference type="SUPFAM" id="SSF54534">
    <property type="entry name" value="FKBP-like"/>
    <property type="match status" value="1"/>
</dbReference>
<dbReference type="FunFam" id="1.10.287.180:FF:000001">
    <property type="entry name" value="Transcription elongation factor GreA"/>
    <property type="match status" value="1"/>
</dbReference>
<gene>
    <name evidence="10" type="ORF">MNBD_ACTINO02-1693</name>
</gene>
<dbReference type="GO" id="GO:0070063">
    <property type="term" value="F:RNA polymerase binding"/>
    <property type="evidence" value="ECO:0007669"/>
    <property type="project" value="InterPro"/>
</dbReference>
<evidence type="ECO:0000256" key="2">
    <source>
        <dbReference type="ARBA" id="ARBA00013729"/>
    </source>
</evidence>
<evidence type="ECO:0000256" key="6">
    <source>
        <dbReference type="ARBA" id="ARBA00024916"/>
    </source>
</evidence>
<dbReference type="InterPro" id="IPR018151">
    <property type="entry name" value="TF_GreA/GreB_CS"/>
</dbReference>
<dbReference type="PANTHER" id="PTHR30437:SF4">
    <property type="entry name" value="TRANSCRIPTION ELONGATION FACTOR GREA"/>
    <property type="match status" value="1"/>
</dbReference>
<comment type="function">
    <text evidence="6">Necessary for efficient RNA polymerase transcription elongation past template-encoded arresting sites. The arresting sites in DNA have the property of trapping a certain fraction of elongating RNA polymerases that pass through, resulting in locked ternary complexes. Cleavage of the nascent transcript by cleavage factors such as GreA or GreB allows the resumption of elongation from the new 3'terminus. GreA releases sequences of 2 to 3 nucleotides.</text>
</comment>
<dbReference type="PIRSF" id="PIRSF006092">
    <property type="entry name" value="GreA_GreB"/>
    <property type="match status" value="1"/>
</dbReference>
<dbReference type="GO" id="GO:0003677">
    <property type="term" value="F:DNA binding"/>
    <property type="evidence" value="ECO:0007669"/>
    <property type="project" value="UniProtKB-KW"/>
</dbReference>
<dbReference type="InterPro" id="IPR022691">
    <property type="entry name" value="Tscrpt_elong_fac_GreA/B_N"/>
</dbReference>
<dbReference type="GO" id="GO:0006354">
    <property type="term" value="P:DNA-templated transcription elongation"/>
    <property type="evidence" value="ECO:0007669"/>
    <property type="project" value="TreeGrafter"/>
</dbReference>
<sequence length="159" mass="17353">MPDEKTTWLTPAAHTKLQEEYQYLTTDGRRAIEARIAEARAHGDLRENSEYDTAKNDQGLMEARIRMIQHLLDTAEVREAIDSGAVEVGTVATVVDEDGDEMEFFVAPAENKVKGFILASPDSPLGAALLGSRPGDTVTYEAPGGTFSYSVTSVRIYEG</sequence>
<organism evidence="10">
    <name type="scientific">hydrothermal vent metagenome</name>
    <dbReference type="NCBI Taxonomy" id="652676"/>
    <lineage>
        <taxon>unclassified sequences</taxon>
        <taxon>metagenomes</taxon>
        <taxon>ecological metagenomes</taxon>
    </lineage>
</organism>
<comment type="similarity">
    <text evidence="1">Belongs to the GreA/GreB family.</text>
</comment>
<reference evidence="10" key="1">
    <citation type="submission" date="2018-06" db="EMBL/GenBank/DDBJ databases">
        <authorList>
            <person name="Zhirakovskaya E."/>
        </authorList>
    </citation>
    <scope>NUCLEOTIDE SEQUENCE</scope>
</reference>
<dbReference type="GO" id="GO:0003746">
    <property type="term" value="F:translation elongation factor activity"/>
    <property type="evidence" value="ECO:0007669"/>
    <property type="project" value="UniProtKB-KW"/>
</dbReference>
<dbReference type="EMBL" id="UOEK01000518">
    <property type="protein sequence ID" value="VAW09036.1"/>
    <property type="molecule type" value="Genomic_DNA"/>
</dbReference>
<keyword evidence="10" id="KW-0648">Protein biosynthesis</keyword>
<protein>
    <recommendedName>
        <fullName evidence="2">Transcription elongation factor GreA</fullName>
    </recommendedName>
    <alternativeName>
        <fullName evidence="7">Transcript cleavage factor GreA</fullName>
    </alternativeName>
</protein>
<dbReference type="HAMAP" id="MF_00105">
    <property type="entry name" value="GreA_GreB"/>
    <property type="match status" value="1"/>
</dbReference>
<dbReference type="Pfam" id="PF03449">
    <property type="entry name" value="GreA_GreB_N"/>
    <property type="match status" value="1"/>
</dbReference>
<evidence type="ECO:0000256" key="4">
    <source>
        <dbReference type="ARBA" id="ARBA00023125"/>
    </source>
</evidence>
<keyword evidence="5" id="KW-0804">Transcription</keyword>
<dbReference type="PROSITE" id="PS00830">
    <property type="entry name" value="GREAB_2"/>
    <property type="match status" value="1"/>
</dbReference>
<proteinExistence type="inferred from homology"/>
<dbReference type="InterPro" id="IPR036953">
    <property type="entry name" value="GreA/GreB_C_sf"/>
</dbReference>
<evidence type="ECO:0000256" key="5">
    <source>
        <dbReference type="ARBA" id="ARBA00023163"/>
    </source>
</evidence>
<keyword evidence="4" id="KW-0238">DNA-binding</keyword>
<evidence type="ECO:0000256" key="1">
    <source>
        <dbReference type="ARBA" id="ARBA00008213"/>
    </source>
</evidence>
<evidence type="ECO:0000259" key="8">
    <source>
        <dbReference type="Pfam" id="PF01272"/>
    </source>
</evidence>
<name>A0A3B0TPQ6_9ZZZZ</name>
<dbReference type="Gene3D" id="3.10.50.30">
    <property type="entry name" value="Transcription elongation factor, GreA/GreB, C-terminal domain"/>
    <property type="match status" value="1"/>
</dbReference>
<dbReference type="PANTHER" id="PTHR30437">
    <property type="entry name" value="TRANSCRIPTION ELONGATION FACTOR GREA"/>
    <property type="match status" value="1"/>
</dbReference>
<evidence type="ECO:0000256" key="3">
    <source>
        <dbReference type="ARBA" id="ARBA00023015"/>
    </source>
</evidence>
<dbReference type="InterPro" id="IPR036805">
    <property type="entry name" value="Tscrpt_elong_fac_GreA/B_N_sf"/>
</dbReference>
<dbReference type="InterPro" id="IPR028624">
    <property type="entry name" value="Tscrpt_elong_fac_GreA/B"/>
</dbReference>
<dbReference type="AlphaFoldDB" id="A0A3B0TPQ6"/>
<keyword evidence="3" id="KW-0805">Transcription regulation</keyword>